<dbReference type="Proteomes" id="UP001178461">
    <property type="component" value="Chromosome 15"/>
</dbReference>
<dbReference type="InterPro" id="IPR017941">
    <property type="entry name" value="Rieske_2Fe-2S"/>
</dbReference>
<keyword evidence="4" id="KW-0285">Flavoprotein</keyword>
<dbReference type="PANTHER" id="PTHR43557:SF7">
    <property type="entry name" value="RIESKE DOMAIN-CONTAINING PROTEIN"/>
    <property type="match status" value="1"/>
</dbReference>
<dbReference type="Gene3D" id="3.30.390.30">
    <property type="match status" value="1"/>
</dbReference>
<dbReference type="SUPFAM" id="SSF55424">
    <property type="entry name" value="FAD/NAD-linked reductases, dimerisation (C-terminal) domain"/>
    <property type="match status" value="1"/>
</dbReference>
<evidence type="ECO:0000313" key="13">
    <source>
        <dbReference type="EMBL" id="CAI5794630.1"/>
    </source>
</evidence>
<keyword evidence="6" id="KW-0479">Metal-binding</keyword>
<dbReference type="SUPFAM" id="SSF51905">
    <property type="entry name" value="FAD/NAD(P)-binding domain"/>
    <property type="match status" value="1"/>
</dbReference>
<comment type="similarity">
    <text evidence="1">Belongs to the flavin monoamine oxidase family. FIG1 subfamily.</text>
</comment>
<dbReference type="AlphaFoldDB" id="A0AA35LE25"/>
<evidence type="ECO:0000256" key="11">
    <source>
        <dbReference type="ARBA" id="ARBA00023180"/>
    </source>
</evidence>
<evidence type="ECO:0000256" key="5">
    <source>
        <dbReference type="ARBA" id="ARBA00022714"/>
    </source>
</evidence>
<dbReference type="Gene3D" id="3.50.50.60">
    <property type="entry name" value="FAD/NAD(P)-binding domain"/>
    <property type="match status" value="2"/>
</dbReference>
<dbReference type="GO" id="GO:0016651">
    <property type="term" value="F:oxidoreductase activity, acting on NAD(P)H"/>
    <property type="evidence" value="ECO:0007669"/>
    <property type="project" value="TreeGrafter"/>
</dbReference>
<evidence type="ECO:0000256" key="6">
    <source>
        <dbReference type="ARBA" id="ARBA00022723"/>
    </source>
</evidence>
<evidence type="ECO:0000256" key="10">
    <source>
        <dbReference type="ARBA" id="ARBA00023014"/>
    </source>
</evidence>
<keyword evidence="14" id="KW-1185">Reference proteome</keyword>
<keyword evidence="7" id="KW-0274">FAD</keyword>
<keyword evidence="11" id="KW-0325">Glycoprotein</keyword>
<dbReference type="SUPFAM" id="SSF50022">
    <property type="entry name" value="ISP domain"/>
    <property type="match status" value="1"/>
</dbReference>
<dbReference type="PROSITE" id="PS51296">
    <property type="entry name" value="RIESKE"/>
    <property type="match status" value="1"/>
</dbReference>
<dbReference type="InterPro" id="IPR028202">
    <property type="entry name" value="Reductase_C"/>
</dbReference>
<evidence type="ECO:0000256" key="2">
    <source>
        <dbReference type="ARBA" id="ARBA00006442"/>
    </source>
</evidence>
<keyword evidence="8" id="KW-0560">Oxidoreductase</keyword>
<dbReference type="Gene3D" id="2.102.10.10">
    <property type="entry name" value="Rieske [2Fe-2S] iron-sulphur domain"/>
    <property type="match status" value="1"/>
</dbReference>
<feature type="domain" description="Rieske" evidence="12">
    <location>
        <begin position="10"/>
        <end position="105"/>
    </location>
</feature>
<dbReference type="InterPro" id="IPR050446">
    <property type="entry name" value="FAD-oxidoreductase/Apoptosis"/>
</dbReference>
<dbReference type="GO" id="GO:0046872">
    <property type="term" value="F:metal ion binding"/>
    <property type="evidence" value="ECO:0007669"/>
    <property type="project" value="UniProtKB-KW"/>
</dbReference>
<proteinExistence type="inferred from homology"/>
<dbReference type="Pfam" id="PF14759">
    <property type="entry name" value="Reductase_C"/>
    <property type="match status" value="1"/>
</dbReference>
<gene>
    <name evidence="13" type="ORF">PODLI_1B036270</name>
</gene>
<name>A0AA35LE25_9SAUR</name>
<dbReference type="PANTHER" id="PTHR43557">
    <property type="entry name" value="APOPTOSIS-INDUCING FACTOR 1"/>
    <property type="match status" value="1"/>
</dbReference>
<dbReference type="PRINTS" id="PR00368">
    <property type="entry name" value="FADPNR"/>
</dbReference>
<evidence type="ECO:0000256" key="3">
    <source>
        <dbReference type="ARBA" id="ARBA00012806"/>
    </source>
</evidence>
<dbReference type="GO" id="GO:0051537">
    <property type="term" value="F:2 iron, 2 sulfur cluster binding"/>
    <property type="evidence" value="ECO:0007669"/>
    <property type="project" value="UniProtKB-KW"/>
</dbReference>
<keyword evidence="9" id="KW-0408">Iron</keyword>
<dbReference type="Pfam" id="PF07992">
    <property type="entry name" value="Pyr_redox_2"/>
    <property type="match status" value="1"/>
</dbReference>
<dbReference type="Pfam" id="PF00355">
    <property type="entry name" value="Rieske"/>
    <property type="match status" value="1"/>
</dbReference>
<dbReference type="PRINTS" id="PR00469">
    <property type="entry name" value="PNDRDTASEII"/>
</dbReference>
<evidence type="ECO:0000256" key="8">
    <source>
        <dbReference type="ARBA" id="ARBA00023002"/>
    </source>
</evidence>
<evidence type="ECO:0000256" key="4">
    <source>
        <dbReference type="ARBA" id="ARBA00022630"/>
    </source>
</evidence>
<sequence>MEGGDTVVTQQVCQVDDMYDGEMREVEVAGHPVLLVRDHLQFSALGSRCTHAGAPLSKGYLGRGRIRCPWHGACFSLKTGDIEEYPTLDCLTSFKVTVDGGHVYVTAKIKDLESSHRVKPMSKRNPLNSQMALLLGAGPAALTCAEILRQEGFTGRIVMVTRENHLPYDKTKLSKALGTKATDIYLRSQSFLDAHNIEVWMEKEVASLDLNGKRAEFSDGTWQTYDHLLIATGSSPRRLQCPGANLQNVCVLLTPEDSSRILRLATGKRVAIVGASFIGMEVAASLVGKAACIEVIERAECPYHVALGCQVGHVAMKMLQVQGVKFHLQAEVTELQGEGGKVTQVLLSSGQVILTDVVVVGIGVTPNSSFLQDSSIVLDRRGAVVVDLFMQTSAPSVFAAGDVASFPVALLGGKNIDICHWQIAQAHGRVAALNMLQRQEELHTVPFFWTKLQAKSIRYAGCGIGYTETVLKGDLSQEKFLIFYIRDGIVTAVASLNFDPMVAMVAEVLYSGKIITKDEAEAMNEEAPPEKA</sequence>
<dbReference type="EMBL" id="OX395141">
    <property type="protein sequence ID" value="CAI5794630.1"/>
    <property type="molecule type" value="Genomic_DNA"/>
</dbReference>
<dbReference type="InterPro" id="IPR036922">
    <property type="entry name" value="Rieske_2Fe-2S_sf"/>
</dbReference>
<dbReference type="CDD" id="cd03478">
    <property type="entry name" value="Rieske_AIFL_N"/>
    <property type="match status" value="1"/>
</dbReference>
<evidence type="ECO:0000313" key="14">
    <source>
        <dbReference type="Proteomes" id="UP001178461"/>
    </source>
</evidence>
<evidence type="ECO:0000259" key="12">
    <source>
        <dbReference type="PROSITE" id="PS51296"/>
    </source>
</evidence>
<dbReference type="EC" id="1.4.3.2" evidence="3"/>
<reference evidence="13" key="1">
    <citation type="submission" date="2022-12" db="EMBL/GenBank/DDBJ databases">
        <authorList>
            <person name="Alioto T."/>
            <person name="Alioto T."/>
            <person name="Gomez Garrido J."/>
        </authorList>
    </citation>
    <scope>NUCLEOTIDE SEQUENCE</scope>
</reference>
<evidence type="ECO:0000256" key="7">
    <source>
        <dbReference type="ARBA" id="ARBA00022827"/>
    </source>
</evidence>
<dbReference type="GO" id="GO:0005737">
    <property type="term" value="C:cytoplasm"/>
    <property type="evidence" value="ECO:0007669"/>
    <property type="project" value="TreeGrafter"/>
</dbReference>
<organism evidence="13 14">
    <name type="scientific">Podarcis lilfordi</name>
    <name type="common">Lilford's wall lizard</name>
    <dbReference type="NCBI Taxonomy" id="74358"/>
    <lineage>
        <taxon>Eukaryota</taxon>
        <taxon>Metazoa</taxon>
        <taxon>Chordata</taxon>
        <taxon>Craniata</taxon>
        <taxon>Vertebrata</taxon>
        <taxon>Euteleostomi</taxon>
        <taxon>Lepidosauria</taxon>
        <taxon>Squamata</taxon>
        <taxon>Bifurcata</taxon>
        <taxon>Unidentata</taxon>
        <taxon>Episquamata</taxon>
        <taxon>Laterata</taxon>
        <taxon>Lacertibaenia</taxon>
        <taxon>Lacertidae</taxon>
        <taxon>Podarcis</taxon>
    </lineage>
</organism>
<dbReference type="FunFam" id="2.102.10.10:FF:000003">
    <property type="entry name" value="apoptosis-inducing factor 3 isoform X2"/>
    <property type="match status" value="1"/>
</dbReference>
<dbReference type="GO" id="GO:0001716">
    <property type="term" value="F:L-amino-acid oxidase activity"/>
    <property type="evidence" value="ECO:0007669"/>
    <property type="project" value="UniProtKB-EC"/>
</dbReference>
<evidence type="ECO:0000256" key="9">
    <source>
        <dbReference type="ARBA" id="ARBA00023004"/>
    </source>
</evidence>
<keyword evidence="5" id="KW-0001">2Fe-2S</keyword>
<accession>A0AA35LE25</accession>
<dbReference type="InterPro" id="IPR036188">
    <property type="entry name" value="FAD/NAD-bd_sf"/>
</dbReference>
<keyword evidence="10" id="KW-0411">Iron-sulfur</keyword>
<dbReference type="InterPro" id="IPR023753">
    <property type="entry name" value="FAD/NAD-binding_dom"/>
</dbReference>
<comment type="similarity">
    <text evidence="2">Belongs to the FAD-dependent oxidoreductase family.</text>
</comment>
<evidence type="ECO:0000256" key="1">
    <source>
        <dbReference type="ARBA" id="ARBA00005465"/>
    </source>
</evidence>
<dbReference type="InterPro" id="IPR016156">
    <property type="entry name" value="FAD/NAD-linked_Rdtase_dimer_sf"/>
</dbReference>
<protein>
    <recommendedName>
        <fullName evidence="3">L-amino-acid oxidase</fullName>
        <ecNumber evidence="3">1.4.3.2</ecNumber>
    </recommendedName>
</protein>